<proteinExistence type="predicted"/>
<protein>
    <submittedName>
        <fullName evidence="1">Uncharacterized protein</fullName>
    </submittedName>
</protein>
<reference evidence="1" key="1">
    <citation type="submission" date="2023-05" db="EMBL/GenBank/DDBJ databases">
        <title>Nepenthes gracilis genome sequencing.</title>
        <authorList>
            <person name="Fukushima K."/>
        </authorList>
    </citation>
    <scope>NUCLEOTIDE SEQUENCE</scope>
    <source>
        <strain evidence="1">SING2019-196</strain>
    </source>
</reference>
<name>A0AAD3T676_NEPGR</name>
<gene>
    <name evidence="1" type="ORF">Nepgr_026028</name>
</gene>
<dbReference type="Proteomes" id="UP001279734">
    <property type="component" value="Unassembled WGS sequence"/>
</dbReference>
<evidence type="ECO:0000313" key="2">
    <source>
        <dbReference type="Proteomes" id="UP001279734"/>
    </source>
</evidence>
<evidence type="ECO:0000313" key="1">
    <source>
        <dbReference type="EMBL" id="GMH24185.1"/>
    </source>
</evidence>
<dbReference type="AlphaFoldDB" id="A0AAD3T676"/>
<sequence length="95" mass="10854">MSRKSDCGFNRNSGGFYYVIRTALNQSDRNFFNAIRTSSSPYFSGQRELLVDEGIQLGFGDLNAKKNRPAAESQILHKRFTFLLKFPVNITLTRN</sequence>
<keyword evidence="2" id="KW-1185">Reference proteome</keyword>
<dbReference type="EMBL" id="BSYO01000027">
    <property type="protein sequence ID" value="GMH24185.1"/>
    <property type="molecule type" value="Genomic_DNA"/>
</dbReference>
<comment type="caution">
    <text evidence="1">The sequence shown here is derived from an EMBL/GenBank/DDBJ whole genome shotgun (WGS) entry which is preliminary data.</text>
</comment>
<organism evidence="1 2">
    <name type="scientific">Nepenthes gracilis</name>
    <name type="common">Slender pitcher plant</name>
    <dbReference type="NCBI Taxonomy" id="150966"/>
    <lineage>
        <taxon>Eukaryota</taxon>
        <taxon>Viridiplantae</taxon>
        <taxon>Streptophyta</taxon>
        <taxon>Embryophyta</taxon>
        <taxon>Tracheophyta</taxon>
        <taxon>Spermatophyta</taxon>
        <taxon>Magnoliopsida</taxon>
        <taxon>eudicotyledons</taxon>
        <taxon>Gunneridae</taxon>
        <taxon>Pentapetalae</taxon>
        <taxon>Caryophyllales</taxon>
        <taxon>Nepenthaceae</taxon>
        <taxon>Nepenthes</taxon>
    </lineage>
</organism>
<accession>A0AAD3T676</accession>